<keyword evidence="8" id="KW-1185">Reference proteome</keyword>
<feature type="domain" description="Carbohydrate kinase PfkB" evidence="6">
    <location>
        <begin position="7"/>
        <end position="304"/>
    </location>
</feature>
<dbReference type="CDD" id="cd01166">
    <property type="entry name" value="KdgK"/>
    <property type="match status" value="1"/>
</dbReference>
<dbReference type="KEGG" id="nab:B1sIIB91_01420"/>
<dbReference type="GO" id="GO:0016301">
    <property type="term" value="F:kinase activity"/>
    <property type="evidence" value="ECO:0007669"/>
    <property type="project" value="UniProtKB-KW"/>
</dbReference>
<accession>A0A249L3M9</accession>
<dbReference type="Gene3D" id="2.20.150.10">
    <property type="entry name" value="putative 5-dehydro-2- deoxygluconokinase"/>
    <property type="match status" value="1"/>
</dbReference>
<dbReference type="EMBL" id="CP016779">
    <property type="protein sequence ID" value="ASY23586.1"/>
    <property type="molecule type" value="Genomic_DNA"/>
</dbReference>
<evidence type="ECO:0000256" key="4">
    <source>
        <dbReference type="ARBA" id="ARBA00022777"/>
    </source>
</evidence>
<dbReference type="InterPro" id="IPR023314">
    <property type="entry name" value="Myo_inos_IolC-like_sf"/>
</dbReference>
<keyword evidence="3" id="KW-0547">Nucleotide-binding</keyword>
<dbReference type="Gene3D" id="3.40.1190.20">
    <property type="match status" value="1"/>
</dbReference>
<dbReference type="PANTHER" id="PTHR43085">
    <property type="entry name" value="HEXOKINASE FAMILY MEMBER"/>
    <property type="match status" value="1"/>
</dbReference>
<evidence type="ECO:0000256" key="5">
    <source>
        <dbReference type="ARBA" id="ARBA00022840"/>
    </source>
</evidence>
<dbReference type="GO" id="GO:0005524">
    <property type="term" value="F:ATP binding"/>
    <property type="evidence" value="ECO:0007669"/>
    <property type="project" value="UniProtKB-KW"/>
</dbReference>
<sequence length="316" mass="34325">MSDENVDVITVGRISLDFYANESNVGFEKVKTFTMSIGGSPTNVAIAAARLGNKSAVVTNIGKDSFSDYIISKLKDFKVNTDFVGIDQTEFTPAVFAAMDDPFDPTIFFNRAKNAPDTKVEKSRLSDELVKKVKVFWVSACALSQGETGNSLKSWLAVRNNATHTILDLDYRPSFWESEAIAKKVTLEAISKSTVLVGNRREFEVVSGLTDPKKISEHYLGDQISTVIVKLGEQGVYLSAKGEEYLLPPLKVDVRCGLGAGDGFGGMLIHGLLNSWSLEKIGSYANVAGAIVASRLMCSDAMPTLSEVEAMVKEKI</sequence>
<dbReference type="InterPro" id="IPR011611">
    <property type="entry name" value="PfkB_dom"/>
</dbReference>
<protein>
    <submittedName>
        <fullName evidence="7">5-dehydro-2-deoxygluconokinase</fullName>
    </submittedName>
</protein>
<keyword evidence="5" id="KW-0067">ATP-binding</keyword>
<gene>
    <name evidence="7" type="ORF">B1sIIB91_01420</name>
</gene>
<dbReference type="PRINTS" id="PR00990">
    <property type="entry name" value="RIBOKINASE"/>
</dbReference>
<dbReference type="InterPro" id="IPR029056">
    <property type="entry name" value="Ribokinase-like"/>
</dbReference>
<dbReference type="Proteomes" id="UP000217210">
    <property type="component" value="Chromosome"/>
</dbReference>
<dbReference type="AlphaFoldDB" id="A0A249L3M9"/>
<dbReference type="RefSeq" id="WP_095687860.1">
    <property type="nucleotide sequence ID" value="NZ_CP016779.1"/>
</dbReference>
<evidence type="ECO:0000313" key="7">
    <source>
        <dbReference type="EMBL" id="ASY23586.1"/>
    </source>
</evidence>
<keyword evidence="4 7" id="KW-0418">Kinase</keyword>
<evidence type="ECO:0000313" key="8">
    <source>
        <dbReference type="Proteomes" id="UP000217210"/>
    </source>
</evidence>
<keyword evidence="2" id="KW-0808">Transferase</keyword>
<name>A0A249L3M9_9ACTN</name>
<evidence type="ECO:0000256" key="1">
    <source>
        <dbReference type="ARBA" id="ARBA00010688"/>
    </source>
</evidence>
<evidence type="ECO:0000256" key="3">
    <source>
        <dbReference type="ARBA" id="ARBA00022741"/>
    </source>
</evidence>
<comment type="similarity">
    <text evidence="1">Belongs to the carbohydrate kinase PfkB family.</text>
</comment>
<dbReference type="Pfam" id="PF00294">
    <property type="entry name" value="PfkB"/>
    <property type="match status" value="1"/>
</dbReference>
<evidence type="ECO:0000259" key="6">
    <source>
        <dbReference type="Pfam" id="PF00294"/>
    </source>
</evidence>
<dbReference type="InterPro" id="IPR050306">
    <property type="entry name" value="PfkB_Carbo_kinase"/>
</dbReference>
<dbReference type="PANTHER" id="PTHR43085:SF49">
    <property type="entry name" value="5-DEHYDRO-2-DEOXYGLUCONOKINASE"/>
    <property type="match status" value="1"/>
</dbReference>
<dbReference type="SUPFAM" id="SSF53613">
    <property type="entry name" value="Ribokinase-like"/>
    <property type="match status" value="1"/>
</dbReference>
<dbReference type="InterPro" id="IPR002139">
    <property type="entry name" value="Ribo/fructo_kinase"/>
</dbReference>
<evidence type="ECO:0000256" key="2">
    <source>
        <dbReference type="ARBA" id="ARBA00022679"/>
    </source>
</evidence>
<proteinExistence type="inferred from homology"/>
<dbReference type="OrthoDB" id="9792663at2"/>
<reference evidence="7 8" key="1">
    <citation type="submission" date="2016-07" db="EMBL/GenBank/DDBJ databases">
        <title>High microdiversification within the ubiquitous acI lineage of Actinobacteria.</title>
        <authorList>
            <person name="Neuenschwander S.M."/>
            <person name="Salcher M."/>
            <person name="Ghai R."/>
            <person name="Pernthaler J."/>
        </authorList>
    </citation>
    <scope>NUCLEOTIDE SEQUENCE [LARGE SCALE GENOMIC DNA]</scope>
    <source>
        <strain evidence="7">MMS-IIB-91</strain>
    </source>
</reference>
<organism evidence="7 8">
    <name type="scientific">Candidatus Nanopelagicus abundans</name>
    <dbReference type="NCBI Taxonomy" id="1884916"/>
    <lineage>
        <taxon>Bacteria</taxon>
        <taxon>Bacillati</taxon>
        <taxon>Actinomycetota</taxon>
        <taxon>Actinomycetes</taxon>
        <taxon>Candidatus Nanopelagicales</taxon>
        <taxon>Candidatus Nanopelagicaceae</taxon>
        <taxon>Candidatus Nanopelagicus</taxon>
    </lineage>
</organism>